<keyword evidence="4" id="KW-0539">Nucleus</keyword>
<evidence type="ECO:0000256" key="4">
    <source>
        <dbReference type="ARBA" id="ARBA00023242"/>
    </source>
</evidence>
<evidence type="ECO:0000313" key="7">
    <source>
        <dbReference type="Proteomes" id="UP001642502"/>
    </source>
</evidence>
<evidence type="ECO:0000256" key="2">
    <source>
        <dbReference type="ARBA" id="ARBA00006374"/>
    </source>
</evidence>
<keyword evidence="3" id="KW-0698">rRNA processing</keyword>
<accession>A0ABP0DZ17</accession>
<evidence type="ECO:0000256" key="1">
    <source>
        <dbReference type="ARBA" id="ARBA00004123"/>
    </source>
</evidence>
<feature type="compositionally biased region" description="Acidic residues" evidence="5">
    <location>
        <begin position="304"/>
        <end position="325"/>
    </location>
</feature>
<feature type="region of interest" description="Disordered" evidence="5">
    <location>
        <begin position="167"/>
        <end position="200"/>
    </location>
</feature>
<evidence type="ECO:0000256" key="3">
    <source>
        <dbReference type="ARBA" id="ARBA00022552"/>
    </source>
</evidence>
<dbReference type="Proteomes" id="UP001642502">
    <property type="component" value="Unassembled WGS sequence"/>
</dbReference>
<dbReference type="EMBL" id="CAWUON010000096">
    <property type="protein sequence ID" value="CAK7272771.1"/>
    <property type="molecule type" value="Genomic_DNA"/>
</dbReference>
<comment type="caution">
    <text evidence="6">The sequence shown here is derived from an EMBL/GenBank/DDBJ whole genome shotgun (WGS) entry which is preliminary data.</text>
</comment>
<feature type="region of interest" description="Disordered" evidence="5">
    <location>
        <begin position="263"/>
        <end position="325"/>
    </location>
</feature>
<comment type="similarity">
    <text evidence="2">Belongs to the RRP1 family.</text>
</comment>
<proteinExistence type="inferred from homology"/>
<evidence type="ECO:0000256" key="5">
    <source>
        <dbReference type="SAM" id="MobiDB-lite"/>
    </source>
</evidence>
<dbReference type="PANTHER" id="PTHR13026:SF0">
    <property type="entry name" value="RIBOSOMAL RNA PROCESSING 1B"/>
    <property type="match status" value="1"/>
</dbReference>
<sequence>MASSAASMPFIKNLASSDRKIRTAALDSLKSFLTAKYAASSATSTPLTFHDALKLWAGLFYALWMADRAPAQQRLCDELAGLPAAVKLSDSAMDAWLCAFWATMAREWTTGIDVLRMEKFMLLVRRVLHAQLAWMKDEKQGSGKKSQPSAARVRGLQILAQWPYNPEGEAEVESPPSEEDDDSDDAAGQPPRPRKRSRKVVPTIHIPVGLTMHAVDIWVDEAEKLGLLTTAEAEGEGEEKGDKAPPLAREINAVVENLAAKTTAPAVRQRTREALEDERLPWVAGTAAPGGEESMGAGGIEGQADSDEDDDGDGAADGDWDGFND</sequence>
<keyword evidence="7" id="KW-1185">Reference proteome</keyword>
<dbReference type="PANTHER" id="PTHR13026">
    <property type="entry name" value="NNP-1 PROTEIN NOVEL NUCLEAR PROTEIN 1 NOP52"/>
    <property type="match status" value="1"/>
</dbReference>
<evidence type="ECO:0008006" key="8">
    <source>
        <dbReference type="Google" id="ProtNLM"/>
    </source>
</evidence>
<dbReference type="InterPro" id="IPR010301">
    <property type="entry name" value="RRP1"/>
</dbReference>
<name>A0ABP0DZ17_9PEZI</name>
<reference evidence="6 7" key="1">
    <citation type="submission" date="2024-01" db="EMBL/GenBank/DDBJ databases">
        <authorList>
            <person name="Allen C."/>
            <person name="Tagirdzhanova G."/>
        </authorList>
    </citation>
    <scope>NUCLEOTIDE SEQUENCE [LARGE SCALE GENOMIC DNA]</scope>
    <source>
        <strain evidence="6 7">CBS 119000</strain>
    </source>
</reference>
<organism evidence="6 7">
    <name type="scientific">Sporothrix epigloea</name>
    <dbReference type="NCBI Taxonomy" id="1892477"/>
    <lineage>
        <taxon>Eukaryota</taxon>
        <taxon>Fungi</taxon>
        <taxon>Dikarya</taxon>
        <taxon>Ascomycota</taxon>
        <taxon>Pezizomycotina</taxon>
        <taxon>Sordariomycetes</taxon>
        <taxon>Sordariomycetidae</taxon>
        <taxon>Ophiostomatales</taxon>
        <taxon>Ophiostomataceae</taxon>
        <taxon>Sporothrix</taxon>
    </lineage>
</organism>
<feature type="compositionally biased region" description="Basic and acidic residues" evidence="5">
    <location>
        <begin position="270"/>
        <end position="280"/>
    </location>
</feature>
<evidence type="ECO:0000313" key="6">
    <source>
        <dbReference type="EMBL" id="CAK7272771.1"/>
    </source>
</evidence>
<feature type="compositionally biased region" description="Acidic residues" evidence="5">
    <location>
        <begin position="168"/>
        <end position="185"/>
    </location>
</feature>
<comment type="subcellular location">
    <subcellularLocation>
        <location evidence="1">Nucleus</location>
    </subcellularLocation>
</comment>
<dbReference type="Pfam" id="PF05997">
    <property type="entry name" value="Nop52"/>
    <property type="match status" value="1"/>
</dbReference>
<gene>
    <name evidence="6" type="ORF">SEPCBS119000_005300</name>
</gene>
<protein>
    <recommendedName>
        <fullName evidence="8">Ribosomal RNA-processing protein 1</fullName>
    </recommendedName>
</protein>